<reference evidence="1" key="1">
    <citation type="submission" date="2020-11" db="EMBL/GenBank/DDBJ databases">
        <authorList>
            <person name="Tran Van P."/>
        </authorList>
    </citation>
    <scope>NUCLEOTIDE SEQUENCE</scope>
</reference>
<protein>
    <submittedName>
        <fullName evidence="1">(California timema) hypothetical protein</fullName>
    </submittedName>
</protein>
<evidence type="ECO:0000313" key="1">
    <source>
        <dbReference type="EMBL" id="CAD7579792.1"/>
    </source>
</evidence>
<sequence>MTNTDLKIISNKNSNSQSTLHALLMSPVWHQIKNINILPAISENFSPTFSTGIYISLKLLFECSKYL</sequence>
<accession>A0A7R9JI93</accession>
<gene>
    <name evidence="1" type="ORF">TCMB3V08_LOCUS12325</name>
</gene>
<proteinExistence type="predicted"/>
<dbReference type="EMBL" id="OE194018">
    <property type="protein sequence ID" value="CAD7579792.1"/>
    <property type="molecule type" value="Genomic_DNA"/>
</dbReference>
<dbReference type="AlphaFoldDB" id="A0A7R9JI93"/>
<organism evidence="1">
    <name type="scientific">Timema californicum</name>
    <name type="common">California timema</name>
    <name type="synonym">Walking stick</name>
    <dbReference type="NCBI Taxonomy" id="61474"/>
    <lineage>
        <taxon>Eukaryota</taxon>
        <taxon>Metazoa</taxon>
        <taxon>Ecdysozoa</taxon>
        <taxon>Arthropoda</taxon>
        <taxon>Hexapoda</taxon>
        <taxon>Insecta</taxon>
        <taxon>Pterygota</taxon>
        <taxon>Neoptera</taxon>
        <taxon>Polyneoptera</taxon>
        <taxon>Phasmatodea</taxon>
        <taxon>Timematodea</taxon>
        <taxon>Timematoidea</taxon>
        <taxon>Timematidae</taxon>
        <taxon>Timema</taxon>
    </lineage>
</organism>
<name>A0A7R9JI93_TIMCA</name>